<evidence type="ECO:0000256" key="3">
    <source>
        <dbReference type="SAM" id="MobiDB-lite"/>
    </source>
</evidence>
<proteinExistence type="predicted"/>
<dbReference type="InterPro" id="IPR011009">
    <property type="entry name" value="Kinase-like_dom_sf"/>
</dbReference>
<evidence type="ECO:0000256" key="2">
    <source>
        <dbReference type="ARBA" id="ARBA00022840"/>
    </source>
</evidence>
<dbReference type="PANTHER" id="PTHR27001">
    <property type="entry name" value="OS01G0253100 PROTEIN"/>
    <property type="match status" value="1"/>
</dbReference>
<gene>
    <name evidence="5" type="ORF">R1flu_026664</name>
</gene>
<dbReference type="Pfam" id="PF07714">
    <property type="entry name" value="PK_Tyr_Ser-Thr"/>
    <property type="match status" value="1"/>
</dbReference>
<dbReference type="GO" id="GO:0005524">
    <property type="term" value="F:ATP binding"/>
    <property type="evidence" value="ECO:0007669"/>
    <property type="project" value="UniProtKB-KW"/>
</dbReference>
<feature type="compositionally biased region" description="Basic and acidic residues" evidence="3">
    <location>
        <begin position="315"/>
        <end position="328"/>
    </location>
</feature>
<evidence type="ECO:0000313" key="6">
    <source>
        <dbReference type="Proteomes" id="UP001605036"/>
    </source>
</evidence>
<dbReference type="PANTHER" id="PTHR27001:SF931">
    <property type="entry name" value="OS11G0664100 PROTEIN"/>
    <property type="match status" value="1"/>
</dbReference>
<dbReference type="AlphaFoldDB" id="A0ABD1XGL6"/>
<protein>
    <recommendedName>
        <fullName evidence="4">Protein kinase domain-containing protein</fullName>
    </recommendedName>
</protein>
<sequence>MYRASGFEGTDSQSEDVDLAKKRSDRGIAERVEELSLTWEDLEMATDNFSDLQVLAADARYSRSFIALRQVFPFLMTVKVYNLSIPGARMAYETELQILRLCQHPNIVQLVGEMKNILILEGLAGGTLDSLLFNDLTRKITWDTRLKIALDVANGLAYLHHFTWTYKTRNRLPCKGIVHCNLSPSAVFLSGSTAKIGELCYSMLLHNTDEIEEGKVGGAFVYLSPECASRGIVSCKGDVYSFGATIVEMIVRKRISDIIQQLKEPWTWEADHLSDLIRQNFVTDSSLLPELDSNSYRESVSELARLALQCMNPDAENRPAMKDREETKTTWVSYPRGRRES</sequence>
<keyword evidence="1" id="KW-0547">Nucleotide-binding</keyword>
<accession>A0ABD1XGL6</accession>
<dbReference type="Proteomes" id="UP001605036">
    <property type="component" value="Unassembled WGS sequence"/>
</dbReference>
<name>A0ABD1XGL6_9MARC</name>
<keyword evidence="6" id="KW-1185">Reference proteome</keyword>
<evidence type="ECO:0000259" key="4">
    <source>
        <dbReference type="PROSITE" id="PS50011"/>
    </source>
</evidence>
<dbReference type="PROSITE" id="PS50011">
    <property type="entry name" value="PROTEIN_KINASE_DOM"/>
    <property type="match status" value="1"/>
</dbReference>
<organism evidence="5 6">
    <name type="scientific">Riccia fluitans</name>
    <dbReference type="NCBI Taxonomy" id="41844"/>
    <lineage>
        <taxon>Eukaryota</taxon>
        <taxon>Viridiplantae</taxon>
        <taxon>Streptophyta</taxon>
        <taxon>Embryophyta</taxon>
        <taxon>Marchantiophyta</taxon>
        <taxon>Marchantiopsida</taxon>
        <taxon>Marchantiidae</taxon>
        <taxon>Marchantiales</taxon>
        <taxon>Ricciaceae</taxon>
        <taxon>Riccia</taxon>
    </lineage>
</organism>
<feature type="domain" description="Protein kinase" evidence="4">
    <location>
        <begin position="50"/>
        <end position="332"/>
    </location>
</feature>
<reference evidence="5 6" key="1">
    <citation type="submission" date="2024-09" db="EMBL/GenBank/DDBJ databases">
        <title>Chromosome-scale assembly of Riccia fluitans.</title>
        <authorList>
            <person name="Paukszto L."/>
            <person name="Sawicki J."/>
            <person name="Karawczyk K."/>
            <person name="Piernik-Szablinska J."/>
            <person name="Szczecinska M."/>
            <person name="Mazdziarz M."/>
        </authorList>
    </citation>
    <scope>NUCLEOTIDE SEQUENCE [LARGE SCALE GENOMIC DNA]</scope>
    <source>
        <strain evidence="5">Rf_01</strain>
        <tissue evidence="5">Aerial parts of the thallus</tissue>
    </source>
</reference>
<dbReference type="Gene3D" id="1.10.510.10">
    <property type="entry name" value="Transferase(Phosphotransferase) domain 1"/>
    <property type="match status" value="1"/>
</dbReference>
<evidence type="ECO:0000313" key="5">
    <source>
        <dbReference type="EMBL" id="KAL2608091.1"/>
    </source>
</evidence>
<evidence type="ECO:0000256" key="1">
    <source>
        <dbReference type="ARBA" id="ARBA00022741"/>
    </source>
</evidence>
<dbReference type="InterPro" id="IPR000719">
    <property type="entry name" value="Prot_kinase_dom"/>
</dbReference>
<feature type="region of interest" description="Disordered" evidence="3">
    <location>
        <begin position="1"/>
        <end position="21"/>
    </location>
</feature>
<feature type="region of interest" description="Disordered" evidence="3">
    <location>
        <begin position="315"/>
        <end position="341"/>
    </location>
</feature>
<dbReference type="Gene3D" id="3.30.200.20">
    <property type="entry name" value="Phosphorylase Kinase, domain 1"/>
    <property type="match status" value="1"/>
</dbReference>
<dbReference type="SUPFAM" id="SSF56112">
    <property type="entry name" value="Protein kinase-like (PK-like)"/>
    <property type="match status" value="1"/>
</dbReference>
<keyword evidence="2" id="KW-0067">ATP-binding</keyword>
<dbReference type="EMBL" id="JBHFFA010000008">
    <property type="protein sequence ID" value="KAL2608091.1"/>
    <property type="molecule type" value="Genomic_DNA"/>
</dbReference>
<comment type="caution">
    <text evidence="5">The sequence shown here is derived from an EMBL/GenBank/DDBJ whole genome shotgun (WGS) entry which is preliminary data.</text>
</comment>
<dbReference type="InterPro" id="IPR001245">
    <property type="entry name" value="Ser-Thr/Tyr_kinase_cat_dom"/>
</dbReference>